<gene>
    <name evidence="1" type="ORF">SCALOS_LOCUS10502</name>
</gene>
<organism evidence="1 2">
    <name type="scientific">Scutellospora calospora</name>
    <dbReference type="NCBI Taxonomy" id="85575"/>
    <lineage>
        <taxon>Eukaryota</taxon>
        <taxon>Fungi</taxon>
        <taxon>Fungi incertae sedis</taxon>
        <taxon>Mucoromycota</taxon>
        <taxon>Glomeromycotina</taxon>
        <taxon>Glomeromycetes</taxon>
        <taxon>Diversisporales</taxon>
        <taxon>Gigasporaceae</taxon>
        <taxon>Scutellospora</taxon>
    </lineage>
</organism>
<keyword evidence="2" id="KW-1185">Reference proteome</keyword>
<evidence type="ECO:0000313" key="1">
    <source>
        <dbReference type="EMBL" id="CAG8701206.1"/>
    </source>
</evidence>
<accession>A0ACA9PCH5</accession>
<dbReference type="EMBL" id="CAJVPM010039554">
    <property type="protein sequence ID" value="CAG8701206.1"/>
    <property type="molecule type" value="Genomic_DNA"/>
</dbReference>
<dbReference type="Proteomes" id="UP000789860">
    <property type="component" value="Unassembled WGS sequence"/>
</dbReference>
<comment type="caution">
    <text evidence="1">The sequence shown here is derived from an EMBL/GenBank/DDBJ whole genome shotgun (WGS) entry which is preliminary data.</text>
</comment>
<sequence>NKKSGISQGDPQKSGSGDPRHVRSQFNLKWFKLNEQSGIVFTDECCPLQARHSLFI</sequence>
<evidence type="ECO:0000313" key="2">
    <source>
        <dbReference type="Proteomes" id="UP000789860"/>
    </source>
</evidence>
<name>A0ACA9PCH5_9GLOM</name>
<proteinExistence type="predicted"/>
<protein>
    <submittedName>
        <fullName evidence="1">394_t:CDS:1</fullName>
    </submittedName>
</protein>
<reference evidence="1" key="1">
    <citation type="submission" date="2021-06" db="EMBL/GenBank/DDBJ databases">
        <authorList>
            <person name="Kallberg Y."/>
            <person name="Tangrot J."/>
            <person name="Rosling A."/>
        </authorList>
    </citation>
    <scope>NUCLEOTIDE SEQUENCE</scope>
    <source>
        <strain evidence="1">AU212A</strain>
    </source>
</reference>
<feature type="non-terminal residue" evidence="1">
    <location>
        <position position="56"/>
    </location>
</feature>
<feature type="non-terminal residue" evidence="1">
    <location>
        <position position="1"/>
    </location>
</feature>